<sequence>MNELELKQIMKEIEAIINQLAECSYCKKGMDLRSKKLLSELFQLKIQQACSIKKAS</sequence>
<comment type="caution">
    <text evidence="1">The sequence shown here is derived from an EMBL/GenBank/DDBJ whole genome shotgun (WGS) entry which is preliminary data.</text>
</comment>
<protein>
    <submittedName>
        <fullName evidence="1">Uncharacterized protein</fullName>
    </submittedName>
</protein>
<keyword evidence="2" id="KW-1185">Reference proteome</keyword>
<dbReference type="RefSeq" id="WP_162846796.1">
    <property type="nucleotide sequence ID" value="NZ_NIHB01000002.1"/>
</dbReference>
<dbReference type="AlphaFoldDB" id="A0A4R6XWW0"/>
<evidence type="ECO:0000313" key="1">
    <source>
        <dbReference type="EMBL" id="TDR22744.1"/>
    </source>
</evidence>
<name>A0A4R6XWW0_9GAMM</name>
<gene>
    <name evidence="1" type="ORF">C8D91_1237</name>
</gene>
<organism evidence="1 2">
    <name type="scientific">Marinicella litoralis</name>
    <dbReference type="NCBI Taxonomy" id="644220"/>
    <lineage>
        <taxon>Bacteria</taxon>
        <taxon>Pseudomonadati</taxon>
        <taxon>Pseudomonadota</taxon>
        <taxon>Gammaproteobacteria</taxon>
        <taxon>Lysobacterales</taxon>
        <taxon>Marinicellaceae</taxon>
        <taxon>Marinicella</taxon>
    </lineage>
</organism>
<evidence type="ECO:0000313" key="2">
    <source>
        <dbReference type="Proteomes" id="UP000295724"/>
    </source>
</evidence>
<reference evidence="1 2" key="1">
    <citation type="submission" date="2019-03" db="EMBL/GenBank/DDBJ databases">
        <title>Genomic Encyclopedia of Type Strains, Phase IV (KMG-IV): sequencing the most valuable type-strain genomes for metagenomic binning, comparative biology and taxonomic classification.</title>
        <authorList>
            <person name="Goeker M."/>
        </authorList>
    </citation>
    <scope>NUCLEOTIDE SEQUENCE [LARGE SCALE GENOMIC DNA]</scope>
    <source>
        <strain evidence="1 2">DSM 25488</strain>
    </source>
</reference>
<dbReference type="Proteomes" id="UP000295724">
    <property type="component" value="Unassembled WGS sequence"/>
</dbReference>
<dbReference type="EMBL" id="SNZB01000002">
    <property type="protein sequence ID" value="TDR22744.1"/>
    <property type="molecule type" value="Genomic_DNA"/>
</dbReference>
<accession>A0A4R6XWW0</accession>
<proteinExistence type="predicted"/>